<evidence type="ECO:0000313" key="4">
    <source>
        <dbReference type="Proteomes" id="UP001298424"/>
    </source>
</evidence>
<feature type="domain" description="Phage terminase large subunit N-terminal" evidence="1">
    <location>
        <begin position="28"/>
        <end position="214"/>
    </location>
</feature>
<organism evidence="3 4">
    <name type="scientific">Kingella pumchi</name>
    <dbReference type="NCBI Taxonomy" id="2779506"/>
    <lineage>
        <taxon>Bacteria</taxon>
        <taxon>Pseudomonadati</taxon>
        <taxon>Pseudomonadota</taxon>
        <taxon>Betaproteobacteria</taxon>
        <taxon>Neisseriales</taxon>
        <taxon>Neisseriaceae</taxon>
        <taxon>Kingella</taxon>
    </lineage>
</organism>
<dbReference type="InterPro" id="IPR035412">
    <property type="entry name" value="Terminase_L_N"/>
</dbReference>
<feature type="domain" description="Phage terminase large subunit C-terminal" evidence="2">
    <location>
        <begin position="248"/>
        <end position="391"/>
    </location>
</feature>
<sequence length="412" mass="46728">MARVQIRLPPKIKQVFRLPRGELRFRGAFGGRGSGKSFNFAKMAAVWGFVEPLRFLCVREFQNSIKESFYAEIKAAIASEPWLEAAYDVGADYIRGRNGTEFLFKGLRNNIQSVKSLAKIDVCIVEEAEDIAEAAWEVLEPTIRAPKSEIWVIWNPKQENSATDRRFRKGVPPRSCIVEMNYGDNPFFPPELEELRRHQQKTLDPARYAWIWEGAYYELSDAQVFKGKYEVAEFEPSENWDGPYFGLDFGFAQDPTAAVQCRIHGDRLYIEREAGSTGIELDDTAAVLQAAMPDIASHVVRADSARPESISYLKRHGLPRIAGALKGKGSVEDGIGFIRSFDKVVIHPRCVNTAREFRLYSYKTDRLSGDILPLPLDEHNHWIDALRYALEPLTRSSTGMIDFLRAQVEGKT</sequence>
<evidence type="ECO:0000313" key="3">
    <source>
        <dbReference type="EMBL" id="MCG6504713.1"/>
    </source>
</evidence>
<dbReference type="InterPro" id="IPR035413">
    <property type="entry name" value="Terminase_L_C"/>
</dbReference>
<dbReference type="PANTHER" id="PTHR39184:SF1">
    <property type="entry name" value="PBSX PHAGE TERMINASE LARGE SUBUNIT"/>
    <property type="match status" value="1"/>
</dbReference>
<dbReference type="InterPro" id="IPR006437">
    <property type="entry name" value="Phage_terminase_lsu"/>
</dbReference>
<evidence type="ECO:0000259" key="2">
    <source>
        <dbReference type="Pfam" id="PF17288"/>
    </source>
</evidence>
<evidence type="ECO:0000259" key="1">
    <source>
        <dbReference type="Pfam" id="PF04466"/>
    </source>
</evidence>
<name>A0ABS9NPJ8_9NEIS</name>
<dbReference type="Pfam" id="PF04466">
    <property type="entry name" value="Terminase_3"/>
    <property type="match status" value="1"/>
</dbReference>
<accession>A0ABS9NPJ8</accession>
<dbReference type="Pfam" id="PF17288">
    <property type="entry name" value="Terminase_3C"/>
    <property type="match status" value="1"/>
</dbReference>
<dbReference type="EMBL" id="JAKOOW010000033">
    <property type="protein sequence ID" value="MCG6504713.1"/>
    <property type="molecule type" value="Genomic_DNA"/>
</dbReference>
<dbReference type="InterPro" id="IPR052380">
    <property type="entry name" value="Viral_DNA_packaging_terminase"/>
</dbReference>
<proteinExistence type="predicted"/>
<dbReference type="Proteomes" id="UP001298424">
    <property type="component" value="Unassembled WGS sequence"/>
</dbReference>
<dbReference type="InterPro" id="IPR027417">
    <property type="entry name" value="P-loop_NTPase"/>
</dbReference>
<dbReference type="Gene3D" id="3.30.420.280">
    <property type="match status" value="1"/>
</dbReference>
<dbReference type="NCBIfam" id="TIGR01547">
    <property type="entry name" value="phage_term_2"/>
    <property type="match status" value="1"/>
</dbReference>
<dbReference type="Gene3D" id="3.40.50.300">
    <property type="entry name" value="P-loop containing nucleotide triphosphate hydrolases"/>
    <property type="match status" value="1"/>
</dbReference>
<protein>
    <submittedName>
        <fullName evidence="3">PBSX family phage terminase large subunit</fullName>
    </submittedName>
</protein>
<dbReference type="RefSeq" id="WP_238748245.1">
    <property type="nucleotide sequence ID" value="NZ_JAKOOW010000033.1"/>
</dbReference>
<gene>
    <name evidence="3" type="ORF">MB824_09410</name>
</gene>
<comment type="caution">
    <text evidence="3">The sequence shown here is derived from an EMBL/GenBank/DDBJ whole genome shotgun (WGS) entry which is preliminary data.</text>
</comment>
<keyword evidence="4" id="KW-1185">Reference proteome</keyword>
<reference evidence="3 4" key="1">
    <citation type="submission" date="2022-02" db="EMBL/GenBank/DDBJ databases">
        <title>Genome sequence data of Kingella unionensis sp. nov. strain CICC 24913 (CCUG 75125).</title>
        <authorList>
            <person name="Xiao M."/>
        </authorList>
    </citation>
    <scope>NUCLEOTIDE SEQUENCE [LARGE SCALE GENOMIC DNA]</scope>
    <source>
        <strain evidence="3 4">CICC 24913</strain>
    </source>
</reference>
<dbReference type="PANTHER" id="PTHR39184">
    <property type="match status" value="1"/>
</dbReference>